<sequence>MPELAFNILDAEPARHAASPTLYFKLAIAQGDDPVPIHSISLQCQIRIDAKKRIYKETEQPRLTDLFGAPERWGQTLHSMLWTHSHIGVPAFERECQVDLPVPCSFDFNLGATKYFHALEYGKAPLLFLFSGSVFYRDASGALAMDMISWQAEASFRLPIETWQDMMEAYYPNRSWLCLNRQVFEALYEYKRRHGYTGFDEALTSLLPNANREAS</sequence>
<name>A0ABU3C3Z2_9GAMM</name>
<dbReference type="RefSeq" id="WP_311654174.1">
    <property type="nucleotide sequence ID" value="NZ_JAVRIB010000024.1"/>
</dbReference>
<dbReference type="InterPro" id="IPR045730">
    <property type="entry name" value="DUF6084"/>
</dbReference>
<evidence type="ECO:0000313" key="1">
    <source>
        <dbReference type="EMBL" id="MDT0636279.1"/>
    </source>
</evidence>
<evidence type="ECO:0000313" key="2">
    <source>
        <dbReference type="Proteomes" id="UP001251857"/>
    </source>
</evidence>
<dbReference type="EMBL" id="JAVRIB010000024">
    <property type="protein sequence ID" value="MDT0636279.1"/>
    <property type="molecule type" value="Genomic_DNA"/>
</dbReference>
<reference evidence="1 2" key="1">
    <citation type="submission" date="2023-09" db="EMBL/GenBank/DDBJ databases">
        <authorList>
            <person name="Rey-Velasco X."/>
        </authorList>
    </citation>
    <scope>NUCLEOTIDE SEQUENCE [LARGE SCALE GENOMIC DNA]</scope>
    <source>
        <strain evidence="1 2">W335</strain>
    </source>
</reference>
<keyword evidence="2" id="KW-1185">Reference proteome</keyword>
<gene>
    <name evidence="1" type="ORF">RM532_15105</name>
</gene>
<comment type="caution">
    <text evidence="1">The sequence shown here is derived from an EMBL/GenBank/DDBJ whole genome shotgun (WGS) entry which is preliminary data.</text>
</comment>
<dbReference type="Pfam" id="PF19562">
    <property type="entry name" value="DUF6084"/>
    <property type="match status" value="1"/>
</dbReference>
<proteinExistence type="predicted"/>
<accession>A0ABU3C3Z2</accession>
<protein>
    <submittedName>
        <fullName evidence="1">DUF6084 family protein</fullName>
    </submittedName>
</protein>
<dbReference type="Proteomes" id="UP001251857">
    <property type="component" value="Unassembled WGS sequence"/>
</dbReference>
<organism evidence="1 2">
    <name type="scientific">Spectribacter hydrogenoxidans</name>
    <dbReference type="NCBI Taxonomy" id="3075608"/>
    <lineage>
        <taxon>Bacteria</taxon>
        <taxon>Pseudomonadati</taxon>
        <taxon>Pseudomonadota</taxon>
        <taxon>Gammaproteobacteria</taxon>
        <taxon>Salinisphaerales</taxon>
        <taxon>Salinisphaeraceae</taxon>
        <taxon>Spectribacter</taxon>
    </lineage>
</organism>